<dbReference type="Gene3D" id="3.40.1090.10">
    <property type="entry name" value="Cytosolic phospholipase A2 catalytic domain"/>
    <property type="match status" value="1"/>
</dbReference>
<keyword evidence="2" id="KW-1185">Reference proteome</keyword>
<reference evidence="1 2" key="1">
    <citation type="submission" date="2018-01" db="EMBL/GenBank/DDBJ databases">
        <title>G. obscuriglobus.</title>
        <authorList>
            <person name="Franke J."/>
            <person name="Blomberg W."/>
            <person name="Selmecki A."/>
        </authorList>
    </citation>
    <scope>NUCLEOTIDE SEQUENCE [LARGE SCALE GENOMIC DNA]</scope>
    <source>
        <strain evidence="1 2">DSM 5831</strain>
    </source>
</reference>
<dbReference type="InterPro" id="IPR016035">
    <property type="entry name" value="Acyl_Trfase/lysoPLipase"/>
</dbReference>
<evidence type="ECO:0000313" key="2">
    <source>
        <dbReference type="Proteomes" id="UP000245802"/>
    </source>
</evidence>
<dbReference type="RefSeq" id="WP_010045931.1">
    <property type="nucleotide sequence ID" value="NZ_CP025958.1"/>
</dbReference>
<gene>
    <name evidence="1" type="ORF">C1280_29420</name>
</gene>
<dbReference type="SUPFAM" id="SSF52151">
    <property type="entry name" value="FabD/lysophospholipase-like"/>
    <property type="match status" value="1"/>
</dbReference>
<name>A0A2Z3HH38_9BACT</name>
<protein>
    <submittedName>
        <fullName evidence="1">Uncharacterized protein</fullName>
    </submittedName>
</protein>
<dbReference type="AlphaFoldDB" id="A0A2Z3HH38"/>
<dbReference type="OrthoDB" id="289717at2"/>
<dbReference type="Proteomes" id="UP000245802">
    <property type="component" value="Chromosome"/>
</dbReference>
<dbReference type="KEGG" id="gog:C1280_29420"/>
<proteinExistence type="predicted"/>
<evidence type="ECO:0000313" key="1">
    <source>
        <dbReference type="EMBL" id="AWM40700.1"/>
    </source>
</evidence>
<accession>A0A2Z3HH38</accession>
<sequence>MIIVSGPAENWDHIAEATGDPGWRGDRMRAYFERLEHCHYNRRGFFDRIRRFFGLSTGWEDGRHGTRGWFQTTTSDLRFLFRDRRPAKVVLEGAYGVIQALARAGWLRHVDFLSTVSGGGYTGGFLGRVFDPGGKRDGVTGAIPTPEGGAGQERVARDLVGSRSEPISWLRRHSNHLSPTGHGQFAANLAAFWRNLTSVRSAHIGGNRFR</sequence>
<organism evidence="1 2">
    <name type="scientific">Gemmata obscuriglobus</name>
    <dbReference type="NCBI Taxonomy" id="114"/>
    <lineage>
        <taxon>Bacteria</taxon>
        <taxon>Pseudomonadati</taxon>
        <taxon>Planctomycetota</taxon>
        <taxon>Planctomycetia</taxon>
        <taxon>Gemmatales</taxon>
        <taxon>Gemmataceae</taxon>
        <taxon>Gemmata</taxon>
    </lineage>
</organism>
<dbReference type="EMBL" id="CP025958">
    <property type="protein sequence ID" value="AWM40700.1"/>
    <property type="molecule type" value="Genomic_DNA"/>
</dbReference>